<dbReference type="AlphaFoldDB" id="A0AA86RLW4"/>
<feature type="chain" id="PRO_5041644757" description="Saposin B-type domain-containing protein" evidence="7">
    <location>
        <begin position="18"/>
        <end position="404"/>
    </location>
</feature>
<dbReference type="PANTHER" id="PTHR11480:SF80">
    <property type="entry name" value="SAPOSIN-RELATED"/>
    <property type="match status" value="1"/>
</dbReference>
<dbReference type="SUPFAM" id="SSF47862">
    <property type="entry name" value="Saposin"/>
    <property type="match status" value="2"/>
</dbReference>
<dbReference type="Proteomes" id="UP001189624">
    <property type="component" value="Chromosome 1"/>
</dbReference>
<dbReference type="InterPro" id="IPR051428">
    <property type="entry name" value="Sphingo_Act-Surfact_Prot"/>
</dbReference>
<keyword evidence="1" id="KW-0645">Protease</keyword>
<dbReference type="Gramene" id="rna-AYBTSS11_LOCUS890">
    <property type="protein sequence ID" value="CAJ1810744.1"/>
    <property type="gene ID" value="gene-AYBTSS11_LOCUS890"/>
</dbReference>
<dbReference type="GO" id="GO:0006508">
    <property type="term" value="P:proteolysis"/>
    <property type="evidence" value="ECO:0007669"/>
    <property type="project" value="UniProtKB-KW"/>
</dbReference>
<keyword evidence="7" id="KW-0732">Signal</keyword>
<dbReference type="GO" id="GO:0006629">
    <property type="term" value="P:lipid metabolic process"/>
    <property type="evidence" value="ECO:0007669"/>
    <property type="project" value="InterPro"/>
</dbReference>
<dbReference type="Pfam" id="PF05184">
    <property type="entry name" value="SapB_1"/>
    <property type="match status" value="1"/>
</dbReference>
<keyword evidence="2" id="KW-0378">Hydrolase</keyword>
<evidence type="ECO:0000259" key="8">
    <source>
        <dbReference type="PROSITE" id="PS50015"/>
    </source>
</evidence>
<sequence length="404" mass="45508">MALLFLVVLGAAWACDARELVKRDQLSKLSRKPDVCALCEEYTAKALDYLNDKKTQQEIIDVLHNTCHQIHSFNQKCITLVDYYAPLFFLEIATIQPGEFCHKINLCHLISYISLQVQEDSCGFYKDTVSTLLAKLKDSDTKLEIIDTTLNVCNSVEKYASKCTRMVLEYGALVFDNAEKFLESTDMCTTIYALQMFNSGWPTSLSLRLLWKQQYNTFHRHIFGIVGDWIRTFEISYRRLRKWVQFQQIRSRAQNGVTEIARIQEITRHEGARTVLHITHSNFVYVVIDFMDSVFARKQSQESCVVLAMQLVPLVAAVRRVTAESKGVTNVGNVAAGGSRTIGNERRGGSGDTSARNSSPLSAATLDSAQFCASLQLTYITYLTVKTLLFHALFLNDGGTDISG</sequence>
<gene>
    <name evidence="9" type="ORF">AYBTSS11_LOCUS890</name>
</gene>
<evidence type="ECO:0000313" key="10">
    <source>
        <dbReference type="Proteomes" id="UP001189624"/>
    </source>
</evidence>
<dbReference type="PANTHER" id="PTHR11480">
    <property type="entry name" value="SAPOSIN-RELATED"/>
    <property type="match status" value="1"/>
</dbReference>
<dbReference type="InterPro" id="IPR011001">
    <property type="entry name" value="Saposin-like"/>
</dbReference>
<keyword evidence="2" id="KW-0064">Aspartyl protease</keyword>
<keyword evidence="4" id="KW-1015">Disulfide bond</keyword>
<evidence type="ECO:0000256" key="6">
    <source>
        <dbReference type="SAM" id="MobiDB-lite"/>
    </source>
</evidence>
<feature type="signal peptide" evidence="7">
    <location>
        <begin position="1"/>
        <end position="17"/>
    </location>
</feature>
<feature type="domain" description="Saposin B-type" evidence="8">
    <location>
        <begin position="32"/>
        <end position="111"/>
    </location>
</feature>
<evidence type="ECO:0000256" key="2">
    <source>
        <dbReference type="ARBA" id="ARBA00022750"/>
    </source>
</evidence>
<dbReference type="InterPro" id="IPR008139">
    <property type="entry name" value="SaposinB_dom"/>
</dbReference>
<proteinExistence type="predicted"/>
<protein>
    <recommendedName>
        <fullName evidence="8">Saposin B-type domain-containing protein</fullName>
    </recommendedName>
</protein>
<dbReference type="Pfam" id="PF03489">
    <property type="entry name" value="SapB_2"/>
    <property type="match status" value="1"/>
</dbReference>
<dbReference type="GO" id="GO:0004190">
    <property type="term" value="F:aspartic-type endopeptidase activity"/>
    <property type="evidence" value="ECO:0007669"/>
    <property type="project" value="UniProtKB-KW"/>
</dbReference>
<dbReference type="InterPro" id="IPR007856">
    <property type="entry name" value="SapB_1"/>
</dbReference>
<feature type="region of interest" description="Disordered" evidence="6">
    <location>
        <begin position="338"/>
        <end position="359"/>
    </location>
</feature>
<keyword evidence="10" id="KW-1185">Reference proteome</keyword>
<dbReference type="SMART" id="SM00741">
    <property type="entry name" value="SapB"/>
    <property type="match status" value="2"/>
</dbReference>
<dbReference type="EMBL" id="OY731398">
    <property type="protein sequence ID" value="CAJ1810744.1"/>
    <property type="molecule type" value="Genomic_DNA"/>
</dbReference>
<evidence type="ECO:0000256" key="4">
    <source>
        <dbReference type="ARBA" id="ARBA00023157"/>
    </source>
</evidence>
<reference evidence="9" key="1">
    <citation type="submission" date="2023-10" db="EMBL/GenBank/DDBJ databases">
        <authorList>
            <person name="Domelevo Entfellner J.-B."/>
        </authorList>
    </citation>
    <scope>NUCLEOTIDE SEQUENCE</scope>
</reference>
<evidence type="ECO:0000313" key="9">
    <source>
        <dbReference type="EMBL" id="CAJ1810744.1"/>
    </source>
</evidence>
<dbReference type="Gene3D" id="1.10.225.10">
    <property type="entry name" value="Saposin-like"/>
    <property type="match status" value="2"/>
</dbReference>
<accession>A0AA86RLW4</accession>
<evidence type="ECO:0000256" key="5">
    <source>
        <dbReference type="ARBA" id="ARBA00023180"/>
    </source>
</evidence>
<dbReference type="PROSITE" id="PS50015">
    <property type="entry name" value="SAP_B"/>
    <property type="match status" value="1"/>
</dbReference>
<evidence type="ECO:0000256" key="7">
    <source>
        <dbReference type="SAM" id="SignalP"/>
    </source>
</evidence>
<keyword evidence="5" id="KW-0325">Glycoprotein</keyword>
<evidence type="ECO:0000256" key="1">
    <source>
        <dbReference type="ARBA" id="ARBA00022670"/>
    </source>
</evidence>
<evidence type="ECO:0000256" key="3">
    <source>
        <dbReference type="ARBA" id="ARBA00023145"/>
    </source>
</evidence>
<keyword evidence="3" id="KW-0865">Zymogen</keyword>
<name>A0AA86RLW4_9FABA</name>
<organism evidence="9 10">
    <name type="scientific">Sphenostylis stenocarpa</name>
    <dbReference type="NCBI Taxonomy" id="92480"/>
    <lineage>
        <taxon>Eukaryota</taxon>
        <taxon>Viridiplantae</taxon>
        <taxon>Streptophyta</taxon>
        <taxon>Embryophyta</taxon>
        <taxon>Tracheophyta</taxon>
        <taxon>Spermatophyta</taxon>
        <taxon>Magnoliopsida</taxon>
        <taxon>eudicotyledons</taxon>
        <taxon>Gunneridae</taxon>
        <taxon>Pentapetalae</taxon>
        <taxon>rosids</taxon>
        <taxon>fabids</taxon>
        <taxon>Fabales</taxon>
        <taxon>Fabaceae</taxon>
        <taxon>Papilionoideae</taxon>
        <taxon>50 kb inversion clade</taxon>
        <taxon>NPAAA clade</taxon>
        <taxon>indigoferoid/millettioid clade</taxon>
        <taxon>Phaseoleae</taxon>
        <taxon>Sphenostylis</taxon>
    </lineage>
</organism>
<dbReference type="InterPro" id="IPR008138">
    <property type="entry name" value="SapB_2"/>
</dbReference>